<dbReference type="EMBL" id="JBHTEE010000001">
    <property type="protein sequence ID" value="MFC7606790.1"/>
    <property type="molecule type" value="Genomic_DNA"/>
</dbReference>
<dbReference type="PANTHER" id="PTHR35176">
    <property type="entry name" value="HEME OXYGENASE HI_0854-RELATED"/>
    <property type="match status" value="1"/>
</dbReference>
<sequence>MTRIQDLGTEKYVSVTTFKKSGAAVPTPVWVAPDGDSLLVWTAGSSGKAKRIRNNPEVVVAACDARGNTRGEGVRGVARELPAEESERVRGLIVAKYGLLARLLMIGSRFRRGAAGTVGIRISPPN</sequence>
<dbReference type="InterPro" id="IPR011576">
    <property type="entry name" value="Pyridox_Oxase_N"/>
</dbReference>
<comment type="caution">
    <text evidence="3">The sequence shown here is derived from an EMBL/GenBank/DDBJ whole genome shotgun (WGS) entry which is preliminary data.</text>
</comment>
<keyword evidence="1" id="KW-0560">Oxidoreductase</keyword>
<accession>A0ABW2TDN8</accession>
<protein>
    <submittedName>
        <fullName evidence="3">PPOX class F420-dependent oxidoreductase</fullName>
    </submittedName>
</protein>
<gene>
    <name evidence="3" type="ORF">ACFQVD_42515</name>
</gene>
<name>A0ABW2TDN8_9ACTN</name>
<dbReference type="Pfam" id="PF01243">
    <property type="entry name" value="PNPOx_N"/>
    <property type="match status" value="1"/>
</dbReference>
<reference evidence="4" key="1">
    <citation type="journal article" date="2019" name="Int. J. Syst. Evol. Microbiol.">
        <title>The Global Catalogue of Microorganisms (GCM) 10K type strain sequencing project: providing services to taxonomists for standard genome sequencing and annotation.</title>
        <authorList>
            <consortium name="The Broad Institute Genomics Platform"/>
            <consortium name="The Broad Institute Genome Sequencing Center for Infectious Disease"/>
            <person name="Wu L."/>
            <person name="Ma J."/>
        </authorList>
    </citation>
    <scope>NUCLEOTIDE SEQUENCE [LARGE SCALE GENOMIC DNA]</scope>
    <source>
        <strain evidence="4">JCM 10083</strain>
    </source>
</reference>
<evidence type="ECO:0000313" key="4">
    <source>
        <dbReference type="Proteomes" id="UP001596514"/>
    </source>
</evidence>
<evidence type="ECO:0000259" key="2">
    <source>
        <dbReference type="Pfam" id="PF01243"/>
    </source>
</evidence>
<evidence type="ECO:0000313" key="3">
    <source>
        <dbReference type="EMBL" id="MFC7606790.1"/>
    </source>
</evidence>
<dbReference type="PANTHER" id="PTHR35176:SF11">
    <property type="entry name" value="PYRIDOXAMINE 5'-PHOSPHATE OXIDASE FAMILY PROTEIN"/>
    <property type="match status" value="1"/>
</dbReference>
<dbReference type="InterPro" id="IPR012349">
    <property type="entry name" value="Split_barrel_FMN-bd"/>
</dbReference>
<keyword evidence="4" id="KW-1185">Reference proteome</keyword>
<dbReference type="InterPro" id="IPR052019">
    <property type="entry name" value="F420H2_bilvrd_red/Heme_oxyg"/>
</dbReference>
<dbReference type="RefSeq" id="WP_343969719.1">
    <property type="nucleotide sequence ID" value="NZ_BAAAGK010000080.1"/>
</dbReference>
<feature type="domain" description="Pyridoxamine 5'-phosphate oxidase N-terminal" evidence="2">
    <location>
        <begin position="9"/>
        <end position="98"/>
    </location>
</feature>
<dbReference type="Gene3D" id="2.30.110.10">
    <property type="entry name" value="Electron Transport, Fmn-binding Protein, Chain A"/>
    <property type="match status" value="1"/>
</dbReference>
<evidence type="ECO:0000256" key="1">
    <source>
        <dbReference type="ARBA" id="ARBA00023002"/>
    </source>
</evidence>
<dbReference type="InterPro" id="IPR019965">
    <property type="entry name" value="PPOX_F420-dep_Rv2061_put"/>
</dbReference>
<proteinExistence type="predicted"/>
<organism evidence="3 4">
    <name type="scientific">Streptosporangium amethystogenes subsp. fukuiense</name>
    <dbReference type="NCBI Taxonomy" id="698418"/>
    <lineage>
        <taxon>Bacteria</taxon>
        <taxon>Bacillati</taxon>
        <taxon>Actinomycetota</taxon>
        <taxon>Actinomycetes</taxon>
        <taxon>Streptosporangiales</taxon>
        <taxon>Streptosporangiaceae</taxon>
        <taxon>Streptosporangium</taxon>
    </lineage>
</organism>
<dbReference type="Proteomes" id="UP001596514">
    <property type="component" value="Unassembled WGS sequence"/>
</dbReference>
<dbReference type="NCBIfam" id="TIGR03666">
    <property type="entry name" value="Rv2061_F420"/>
    <property type="match status" value="1"/>
</dbReference>
<dbReference type="SUPFAM" id="SSF50475">
    <property type="entry name" value="FMN-binding split barrel"/>
    <property type="match status" value="1"/>
</dbReference>